<evidence type="ECO:0000256" key="3">
    <source>
        <dbReference type="ARBA" id="ARBA00022842"/>
    </source>
</evidence>
<dbReference type="PATRIC" id="fig|1329909.3.peg.2442"/>
<evidence type="ECO:0000256" key="2">
    <source>
        <dbReference type="ARBA" id="ARBA00022801"/>
    </source>
</evidence>
<evidence type="ECO:0000313" key="4">
    <source>
        <dbReference type="EMBL" id="EQB05482.1"/>
    </source>
</evidence>
<keyword evidence="3" id="KW-0460">Magnesium</keyword>
<comment type="caution">
    <text evidence="4">The sequence shown here is derived from an EMBL/GenBank/DDBJ whole genome shotgun (WGS) entry which is preliminary data.</text>
</comment>
<dbReference type="Gene3D" id="3.40.50.1000">
    <property type="entry name" value="HAD superfamily/HAD-like"/>
    <property type="match status" value="1"/>
</dbReference>
<organism evidence="4 5">
    <name type="scientific">Sphingobium quisquiliarum P25</name>
    <dbReference type="NCBI Taxonomy" id="1329909"/>
    <lineage>
        <taxon>Bacteria</taxon>
        <taxon>Pseudomonadati</taxon>
        <taxon>Pseudomonadota</taxon>
        <taxon>Alphaproteobacteria</taxon>
        <taxon>Sphingomonadales</taxon>
        <taxon>Sphingomonadaceae</taxon>
        <taxon>Sphingobium</taxon>
    </lineage>
</organism>
<sequence>MLSSSDRPGAYRGRFDRVIIFDLDDTLYLERDYVLSGLQAVGLWARAILGLDGLGRVMRERFEAGHRTRIFDDSLRDMGLEPHPHLIARMLTAYRQHRPSIRLAPDAEQFLARRDPATGFAVITDGFLDAQRRKIRALALYQRGVHLGVCTDRWGRECWKPNPRAFQHIEHIFGRSGGALTYVADNPSKDFTAPRAMGWDTVQIARPNRIHDRIHPDRVDADRIIETLEEF</sequence>
<dbReference type="Gene3D" id="1.10.150.520">
    <property type="match status" value="1"/>
</dbReference>
<dbReference type="Pfam" id="PF00702">
    <property type="entry name" value="Hydrolase"/>
    <property type="match status" value="1"/>
</dbReference>
<keyword evidence="5" id="KW-1185">Reference proteome</keyword>
<dbReference type="Proteomes" id="UP000015525">
    <property type="component" value="Unassembled WGS sequence"/>
</dbReference>
<proteinExistence type="predicted"/>
<accession>T0GXQ7</accession>
<dbReference type="AlphaFoldDB" id="T0GXQ7"/>
<dbReference type="GO" id="GO:0016791">
    <property type="term" value="F:phosphatase activity"/>
    <property type="evidence" value="ECO:0007669"/>
    <property type="project" value="TreeGrafter"/>
</dbReference>
<dbReference type="InterPro" id="IPR051400">
    <property type="entry name" value="HAD-like_hydrolase"/>
</dbReference>
<name>T0GXQ7_9SPHN</name>
<protein>
    <recommendedName>
        <fullName evidence="6">HAD family hydrolase</fullName>
    </recommendedName>
</protein>
<keyword evidence="2" id="KW-0378">Hydrolase</keyword>
<dbReference type="PANTHER" id="PTHR46470:SF2">
    <property type="entry name" value="GLYCERALDEHYDE 3-PHOSPHATE PHOSPHATASE"/>
    <property type="match status" value="1"/>
</dbReference>
<dbReference type="EMBL" id="ATHO01000109">
    <property type="protein sequence ID" value="EQB05482.1"/>
    <property type="molecule type" value="Genomic_DNA"/>
</dbReference>
<dbReference type="PANTHER" id="PTHR46470">
    <property type="entry name" value="N-ACYLNEURAMINATE-9-PHOSPHATASE"/>
    <property type="match status" value="1"/>
</dbReference>
<dbReference type="InterPro" id="IPR036412">
    <property type="entry name" value="HAD-like_sf"/>
</dbReference>
<dbReference type="InterPro" id="IPR023214">
    <property type="entry name" value="HAD_sf"/>
</dbReference>
<dbReference type="SUPFAM" id="SSF56784">
    <property type="entry name" value="HAD-like"/>
    <property type="match status" value="1"/>
</dbReference>
<evidence type="ECO:0008006" key="6">
    <source>
        <dbReference type="Google" id="ProtNLM"/>
    </source>
</evidence>
<evidence type="ECO:0000256" key="1">
    <source>
        <dbReference type="ARBA" id="ARBA00022723"/>
    </source>
</evidence>
<dbReference type="GO" id="GO:0046872">
    <property type="term" value="F:metal ion binding"/>
    <property type="evidence" value="ECO:0007669"/>
    <property type="project" value="UniProtKB-KW"/>
</dbReference>
<dbReference type="RefSeq" id="WP_021238742.1">
    <property type="nucleotide sequence ID" value="NZ_ATHO01000109.1"/>
</dbReference>
<reference evidence="4 5" key="1">
    <citation type="journal article" date="2013" name="Genome Announc.">
        <title>Draft Genome Sequence of Sphingobium quisquiliarum Strain P25T, a Novel Hexachlorocyclohexane (HCH)-Degrading Bacterium Isolated from an HCH Dumpsite.</title>
        <authorList>
            <person name="Kumar Singh A."/>
            <person name="Sangwan N."/>
            <person name="Sharma A."/>
            <person name="Gupta V."/>
            <person name="Khurana J.P."/>
            <person name="Lal R."/>
        </authorList>
    </citation>
    <scope>NUCLEOTIDE SEQUENCE [LARGE SCALE GENOMIC DNA]</scope>
    <source>
        <strain evidence="4 5">P25</strain>
    </source>
</reference>
<evidence type="ECO:0000313" key="5">
    <source>
        <dbReference type="Proteomes" id="UP000015525"/>
    </source>
</evidence>
<keyword evidence="1" id="KW-0479">Metal-binding</keyword>
<gene>
    <name evidence="4" type="ORF">L288_12615</name>
</gene>